<feature type="transmembrane region" description="Helical" evidence="1">
    <location>
        <begin position="204"/>
        <end position="229"/>
    </location>
</feature>
<comment type="caution">
    <text evidence="2">The sequence shown here is derived from an EMBL/GenBank/DDBJ whole genome shotgun (WGS) entry which is preliminary data.</text>
</comment>
<feature type="transmembrane region" description="Helical" evidence="1">
    <location>
        <begin position="249"/>
        <end position="271"/>
    </location>
</feature>
<sequence length="273" mass="30100">MGPYARRLCALPDFGASFPSRQICVGERSSSGGMGSIPLSGRFGSVDGSSIPIVPSSVLRFMLPVAPVCLSGLRHCMCRSRGWVRWLRDDLPGRLSSGPLFLCTFQGRFLCFASGVSEVGVLAFPSIWWLQPRLDDGLGILSVYPGEGDSVLLSWQLLAYPCFMRLARVSLFVFEVIRSWMVAWVVLGVLLTLKYWLGQVLARLAVTLSVAAILGRFLGYIFSVLIFLLRVYEGLSFPSWSRWAAIVKFPVVMMLQILSGFTLIFGVPLSLSD</sequence>
<name>A0A392MDW9_9FABA</name>
<keyword evidence="1" id="KW-0472">Membrane</keyword>
<reference evidence="2 3" key="1">
    <citation type="journal article" date="2018" name="Front. Plant Sci.">
        <title>Red Clover (Trifolium pratense) and Zigzag Clover (T. medium) - A Picture of Genomic Similarities and Differences.</title>
        <authorList>
            <person name="Dluhosova J."/>
            <person name="Istvanek J."/>
            <person name="Nedelnik J."/>
            <person name="Repkova J."/>
        </authorList>
    </citation>
    <scope>NUCLEOTIDE SEQUENCE [LARGE SCALE GENOMIC DNA]</scope>
    <source>
        <strain evidence="3">cv. 10/8</strain>
        <tissue evidence="2">Leaf</tissue>
    </source>
</reference>
<evidence type="ECO:0000313" key="2">
    <source>
        <dbReference type="EMBL" id="MCH85666.1"/>
    </source>
</evidence>
<accession>A0A392MDW9</accession>
<protein>
    <submittedName>
        <fullName evidence="2">Uncharacterized protein</fullName>
    </submittedName>
</protein>
<keyword evidence="1" id="KW-0812">Transmembrane</keyword>
<dbReference type="AlphaFoldDB" id="A0A392MDW9"/>
<organism evidence="2 3">
    <name type="scientific">Trifolium medium</name>
    <dbReference type="NCBI Taxonomy" id="97028"/>
    <lineage>
        <taxon>Eukaryota</taxon>
        <taxon>Viridiplantae</taxon>
        <taxon>Streptophyta</taxon>
        <taxon>Embryophyta</taxon>
        <taxon>Tracheophyta</taxon>
        <taxon>Spermatophyta</taxon>
        <taxon>Magnoliopsida</taxon>
        <taxon>eudicotyledons</taxon>
        <taxon>Gunneridae</taxon>
        <taxon>Pentapetalae</taxon>
        <taxon>rosids</taxon>
        <taxon>fabids</taxon>
        <taxon>Fabales</taxon>
        <taxon>Fabaceae</taxon>
        <taxon>Papilionoideae</taxon>
        <taxon>50 kb inversion clade</taxon>
        <taxon>NPAAA clade</taxon>
        <taxon>Hologalegina</taxon>
        <taxon>IRL clade</taxon>
        <taxon>Trifolieae</taxon>
        <taxon>Trifolium</taxon>
    </lineage>
</organism>
<gene>
    <name evidence="2" type="ORF">A2U01_0006515</name>
</gene>
<evidence type="ECO:0000313" key="3">
    <source>
        <dbReference type="Proteomes" id="UP000265520"/>
    </source>
</evidence>
<feature type="transmembrane region" description="Helical" evidence="1">
    <location>
        <begin position="179"/>
        <end position="198"/>
    </location>
</feature>
<dbReference type="EMBL" id="LXQA010008918">
    <property type="protein sequence ID" value="MCH85666.1"/>
    <property type="molecule type" value="Genomic_DNA"/>
</dbReference>
<keyword evidence="1" id="KW-1133">Transmembrane helix</keyword>
<evidence type="ECO:0000256" key="1">
    <source>
        <dbReference type="SAM" id="Phobius"/>
    </source>
</evidence>
<dbReference type="Proteomes" id="UP000265520">
    <property type="component" value="Unassembled WGS sequence"/>
</dbReference>
<proteinExistence type="predicted"/>
<keyword evidence="3" id="KW-1185">Reference proteome</keyword>